<keyword evidence="5" id="KW-0813">Transport</keyword>
<keyword evidence="10" id="KW-0547">Nucleotide-binding</keyword>
<evidence type="ECO:0000313" key="23">
    <source>
        <dbReference type="Proteomes" id="UP000038830"/>
    </source>
</evidence>
<dbReference type="FunFam" id="3.30.300.30:FF:000020">
    <property type="entry name" value="Long-chain fatty acid transporter"/>
    <property type="match status" value="1"/>
</dbReference>
<evidence type="ECO:0000256" key="2">
    <source>
        <dbReference type="ARBA" id="ARBA00004585"/>
    </source>
</evidence>
<evidence type="ECO:0000256" key="7">
    <source>
        <dbReference type="ARBA" id="ARBA00022598"/>
    </source>
</evidence>
<reference evidence="23" key="1">
    <citation type="journal article" date="2015" name="J. Biotechnol.">
        <title>The structure of the Cyberlindnera jadinii genome and its relation to Candida utilis analyzed by the occurrence of single nucleotide polymorphisms.</title>
        <authorList>
            <person name="Rupp O."/>
            <person name="Brinkrolf K."/>
            <person name="Buerth C."/>
            <person name="Kunigo M."/>
            <person name="Schneider J."/>
            <person name="Jaenicke S."/>
            <person name="Goesmann A."/>
            <person name="Puehler A."/>
            <person name="Jaeger K.-E."/>
            <person name="Ernst J.F."/>
        </authorList>
    </citation>
    <scope>NUCLEOTIDE SEQUENCE [LARGE SCALE GENOMIC DNA]</scope>
    <source>
        <strain evidence="23">ATCC 18201 / CBS 1600 / BCRC 20928 / JCM 3617 / NBRC 0987 / NRRL Y-1542</strain>
    </source>
</reference>
<evidence type="ECO:0000259" key="20">
    <source>
        <dbReference type="Pfam" id="PF00501"/>
    </source>
</evidence>
<evidence type="ECO:0000313" key="22">
    <source>
        <dbReference type="EMBL" id="CEP24633.1"/>
    </source>
</evidence>
<dbReference type="Pfam" id="PF00501">
    <property type="entry name" value="AMP-binding"/>
    <property type="match status" value="1"/>
</dbReference>
<dbReference type="PROSITE" id="PS00455">
    <property type="entry name" value="AMP_BINDING"/>
    <property type="match status" value="1"/>
</dbReference>
<dbReference type="GO" id="GO:0009898">
    <property type="term" value="C:cytoplasmic side of plasma membrane"/>
    <property type="evidence" value="ECO:0007669"/>
    <property type="project" value="TreeGrafter"/>
</dbReference>
<evidence type="ECO:0000256" key="14">
    <source>
        <dbReference type="ARBA" id="ARBA00023136"/>
    </source>
</evidence>
<comment type="similarity">
    <text evidence="4">Belongs to the ATP-dependent AMP-binding enzyme family.</text>
</comment>
<feature type="domain" description="AMP-dependent synthetase/ligase" evidence="20">
    <location>
        <begin position="56"/>
        <end position="439"/>
    </location>
</feature>
<evidence type="ECO:0000259" key="21">
    <source>
        <dbReference type="Pfam" id="PF13193"/>
    </source>
</evidence>
<evidence type="ECO:0000256" key="6">
    <source>
        <dbReference type="ARBA" id="ARBA00022475"/>
    </source>
</evidence>
<dbReference type="InterPro" id="IPR045851">
    <property type="entry name" value="AMP-bd_C_sf"/>
</dbReference>
<dbReference type="FunFam" id="3.40.50.12780:FF:000019">
    <property type="entry name" value="Long-chain fatty acid transporter"/>
    <property type="match status" value="1"/>
</dbReference>
<keyword evidence="14" id="KW-0472">Membrane</keyword>
<organism evidence="22 23">
    <name type="scientific">Cyberlindnera jadinii (strain ATCC 18201 / CBS 1600 / BCRC 20928 / JCM 3617 / NBRC 0987 / NRRL Y-1542)</name>
    <name type="common">Torula yeast</name>
    <name type="synonym">Candida utilis</name>
    <dbReference type="NCBI Taxonomy" id="983966"/>
    <lineage>
        <taxon>Eukaryota</taxon>
        <taxon>Fungi</taxon>
        <taxon>Dikarya</taxon>
        <taxon>Ascomycota</taxon>
        <taxon>Saccharomycotina</taxon>
        <taxon>Saccharomycetes</taxon>
        <taxon>Phaffomycetales</taxon>
        <taxon>Phaffomycetaceae</taxon>
        <taxon>Cyberlindnera</taxon>
    </lineage>
</organism>
<evidence type="ECO:0000256" key="5">
    <source>
        <dbReference type="ARBA" id="ARBA00022448"/>
    </source>
</evidence>
<dbReference type="SUPFAM" id="SSF56801">
    <property type="entry name" value="Acetyl-CoA synthetase-like"/>
    <property type="match status" value="1"/>
</dbReference>
<accession>A0A0H5C8R8</accession>
<sequence>METASELVRSAVDYVVQWDKDTQLTSDVQLIRFVLGRALKHIYNMAKGRVHYWYVFESTVTKYADHRALCFARPTGLAGDDGFVMEEYTYGELYEMVLRLSEILAHRYGVEPGDTVGIDMTNKPMFIVFWFALWNVGAVPAFLNYNNTGAPLCHCIEVSKMQRVFVDPDCAHNVQSSEAMIQQRCPGVAIHYVDEDAIMKEIKDPNSIRFRLDDTKRSANEKDYQPGALIYTSGTTGLPKSAIMSWRKAGFGTSLYGHIVQLDSNSTVFTSMPLYHSTAAMLGVCAAFNSGACVALSVKFSTSTIWTQVKLTRSTHLQYVGEVCRYLLNSPHHRDERNHDLRVAYGNGLRADIWREFKERFGIAAIGEFYAATESPIALTSFQQGDRGIGACRNYGKLINFILQFQQTIIKMDPEDNSVEWRNAKGFCEVASVGEPGELLMNIFTAKSPEKMFQGYLGNKKETEAKILRNVFHRGDAWFRSGDLLRADADGLWYFVDRLGDTFRWKSENVSATEVEAQLSKVPGVAESVVVGLQIPNHEGRAGFAVLELQDGVSTKQVLDQLALSVQLPRYAIPIFVKIVDSIEHSDNHKVLKRLYKDQALPKGRDGDELIFWLQGNSYSELTLKNWGDIINGKAKI</sequence>
<dbReference type="AlphaFoldDB" id="A0A0H5C8R8"/>
<evidence type="ECO:0000256" key="10">
    <source>
        <dbReference type="ARBA" id="ARBA00022741"/>
    </source>
</evidence>
<dbReference type="EMBL" id="CDQK01000006">
    <property type="protein sequence ID" value="CEP24633.1"/>
    <property type="molecule type" value="Genomic_DNA"/>
</dbReference>
<dbReference type="GO" id="GO:0044539">
    <property type="term" value="P:long-chain fatty acid import into cell"/>
    <property type="evidence" value="ECO:0007669"/>
    <property type="project" value="TreeGrafter"/>
</dbReference>
<keyword evidence="8" id="KW-0551">Lipid droplet</keyword>
<keyword evidence="15" id="KW-0576">Peroxisome</keyword>
<keyword evidence="13" id="KW-0445">Lipid transport</keyword>
<evidence type="ECO:0000256" key="15">
    <source>
        <dbReference type="ARBA" id="ARBA00023140"/>
    </source>
</evidence>
<dbReference type="InterPro" id="IPR020845">
    <property type="entry name" value="AMP-binding_CS"/>
</dbReference>
<dbReference type="Gene3D" id="3.40.50.12780">
    <property type="entry name" value="N-terminal domain of ligase-like"/>
    <property type="match status" value="1"/>
</dbReference>
<evidence type="ECO:0000256" key="17">
    <source>
        <dbReference type="ARBA" id="ARBA00060276"/>
    </source>
</evidence>
<comment type="catalytic activity">
    <reaction evidence="16">
        <text>a very long-chain fatty acid + ATP + CoA = a very long-chain fatty acyl-CoA + AMP + diphosphate</text>
        <dbReference type="Rhea" id="RHEA:54536"/>
        <dbReference type="ChEBI" id="CHEBI:30616"/>
        <dbReference type="ChEBI" id="CHEBI:33019"/>
        <dbReference type="ChEBI" id="CHEBI:57287"/>
        <dbReference type="ChEBI" id="CHEBI:58950"/>
        <dbReference type="ChEBI" id="CHEBI:138261"/>
        <dbReference type="ChEBI" id="CHEBI:456215"/>
    </reaction>
</comment>
<dbReference type="InterPro" id="IPR000873">
    <property type="entry name" value="AMP-dep_synth/lig_dom"/>
</dbReference>
<dbReference type="GO" id="GO:0004467">
    <property type="term" value="F:long-chain fatty acid-CoA ligase activity"/>
    <property type="evidence" value="ECO:0007669"/>
    <property type="project" value="TreeGrafter"/>
</dbReference>
<keyword evidence="7" id="KW-0436">Ligase</keyword>
<dbReference type="GO" id="GO:0005811">
    <property type="term" value="C:lipid droplet"/>
    <property type="evidence" value="ECO:0007669"/>
    <property type="project" value="UniProtKB-SubCell"/>
</dbReference>
<name>A0A0H5C8R8_CYBJN</name>
<evidence type="ECO:0000256" key="3">
    <source>
        <dbReference type="ARBA" id="ARBA00004651"/>
    </source>
</evidence>
<keyword evidence="6" id="KW-1003">Cell membrane</keyword>
<dbReference type="InterPro" id="IPR025110">
    <property type="entry name" value="AMP-bd_C"/>
</dbReference>
<dbReference type="PANTHER" id="PTHR43107">
    <property type="entry name" value="LONG-CHAIN FATTY ACID TRANSPORT PROTEIN"/>
    <property type="match status" value="1"/>
</dbReference>
<protein>
    <recommendedName>
        <fullName evidence="18">Very long-chain fatty acid transport protein</fullName>
    </recommendedName>
    <alternativeName>
        <fullName evidence="19">Very-long-chain acyl-CoA synthetase</fullName>
    </alternativeName>
</protein>
<keyword evidence="11" id="KW-0067">ATP-binding</keyword>
<evidence type="ECO:0000256" key="18">
    <source>
        <dbReference type="ARBA" id="ARBA00068795"/>
    </source>
</evidence>
<comment type="subcellular location">
    <subcellularLocation>
        <location evidence="3">Cell membrane</location>
        <topology evidence="3">Multi-pass membrane protein</topology>
    </subcellularLocation>
    <subcellularLocation>
        <location evidence="1">Lipid droplet</location>
    </subcellularLocation>
    <subcellularLocation>
        <location evidence="2">Peroxisome membrane</location>
        <topology evidence="2">Multi-pass membrane protein</topology>
    </subcellularLocation>
</comment>
<comment type="function">
    <text evidence="17">Acyl-CoA synthetase required for both the import of long chain fatty acids (LCFAs) (C14-C18) and the activation very long chain fatty acids (VLCFAs) (C20-C26) by esterification of the fatty acids into metabolically active CoA-thioesters for subsequent degradation or incorporation into phospholipids. The transport and fatty acyl-CoA synthetase activities are genetically separable and are thus independent activities. Esterifies VLCFAs in the peroxisome matrix. The VLCFAs are actively transported into peroxisomes by a PXA1-PXA2 heterodimeric transporter in the peroxisomal membrane.</text>
</comment>
<feature type="domain" description="AMP-binding enzyme C-terminal" evidence="21">
    <location>
        <begin position="514"/>
        <end position="590"/>
    </location>
</feature>
<evidence type="ECO:0000256" key="8">
    <source>
        <dbReference type="ARBA" id="ARBA00022677"/>
    </source>
</evidence>
<dbReference type="Proteomes" id="UP000038830">
    <property type="component" value="Unassembled WGS sequence"/>
</dbReference>
<dbReference type="Gene3D" id="3.30.300.30">
    <property type="match status" value="1"/>
</dbReference>
<evidence type="ECO:0000256" key="16">
    <source>
        <dbReference type="ARBA" id="ARBA00051585"/>
    </source>
</evidence>
<dbReference type="GO" id="GO:0005778">
    <property type="term" value="C:peroxisomal membrane"/>
    <property type="evidence" value="ECO:0007669"/>
    <property type="project" value="UniProtKB-SubCell"/>
</dbReference>
<gene>
    <name evidence="22" type="primary">FAT1</name>
    <name evidence="22" type="ORF">BN1211_5504</name>
</gene>
<dbReference type="InterPro" id="IPR042099">
    <property type="entry name" value="ANL_N_sf"/>
</dbReference>
<dbReference type="GO" id="GO:0005524">
    <property type="term" value="F:ATP binding"/>
    <property type="evidence" value="ECO:0007669"/>
    <property type="project" value="UniProtKB-KW"/>
</dbReference>
<dbReference type="GO" id="GO:0005324">
    <property type="term" value="F:long-chain fatty acid transmembrane transporter activity"/>
    <property type="evidence" value="ECO:0007669"/>
    <property type="project" value="TreeGrafter"/>
</dbReference>
<evidence type="ECO:0000256" key="12">
    <source>
        <dbReference type="ARBA" id="ARBA00022989"/>
    </source>
</evidence>
<dbReference type="PANTHER" id="PTHR43107:SF15">
    <property type="entry name" value="FATTY ACID TRANSPORT PROTEIN 3, ISOFORM A"/>
    <property type="match status" value="1"/>
</dbReference>
<dbReference type="Pfam" id="PF13193">
    <property type="entry name" value="AMP-binding_C"/>
    <property type="match status" value="1"/>
</dbReference>
<evidence type="ECO:0000256" key="1">
    <source>
        <dbReference type="ARBA" id="ARBA00004502"/>
    </source>
</evidence>
<keyword evidence="12" id="KW-1133">Transmembrane helix</keyword>
<proteinExistence type="inferred from homology"/>
<evidence type="ECO:0000256" key="11">
    <source>
        <dbReference type="ARBA" id="ARBA00022840"/>
    </source>
</evidence>
<evidence type="ECO:0000256" key="4">
    <source>
        <dbReference type="ARBA" id="ARBA00006432"/>
    </source>
</evidence>
<evidence type="ECO:0000256" key="19">
    <source>
        <dbReference type="ARBA" id="ARBA00078285"/>
    </source>
</evidence>
<evidence type="ECO:0000256" key="9">
    <source>
        <dbReference type="ARBA" id="ARBA00022692"/>
    </source>
</evidence>
<evidence type="ECO:0000256" key="13">
    <source>
        <dbReference type="ARBA" id="ARBA00023055"/>
    </source>
</evidence>
<keyword evidence="9" id="KW-0812">Transmembrane</keyword>